<feature type="region of interest" description="Disordered" evidence="1">
    <location>
        <begin position="694"/>
        <end position="714"/>
    </location>
</feature>
<evidence type="ECO:0000313" key="4">
    <source>
        <dbReference type="Proteomes" id="UP000651452"/>
    </source>
</evidence>
<evidence type="ECO:0000259" key="2">
    <source>
        <dbReference type="Pfam" id="PF22693"/>
    </source>
</evidence>
<dbReference type="InterPro" id="IPR054586">
    <property type="entry name" value="MACPF_1_fungal"/>
</dbReference>
<comment type="caution">
    <text evidence="3">The sequence shown here is derived from an EMBL/GenBank/DDBJ whole genome shotgun (WGS) entry which is preliminary data.</text>
</comment>
<dbReference type="Proteomes" id="UP000651452">
    <property type="component" value="Unassembled WGS sequence"/>
</dbReference>
<accession>A0A8H7J649</accession>
<gene>
    <name evidence="3" type="ORF">EKO04_004229</name>
</gene>
<dbReference type="AlphaFoldDB" id="A0A8H7J649"/>
<reference evidence="3" key="2">
    <citation type="submission" date="2020-09" db="EMBL/GenBank/DDBJ databases">
        <title>Reference genome assembly for Australian Ascochyta lentis isolate Al4.</title>
        <authorList>
            <person name="Lee R.C."/>
            <person name="Farfan-Caceres L.M."/>
            <person name="Debler J.W."/>
            <person name="Williams A.H."/>
            <person name="Henares B.M."/>
        </authorList>
    </citation>
    <scope>NUCLEOTIDE SEQUENCE</scope>
    <source>
        <strain evidence="3">Al4</strain>
    </source>
</reference>
<evidence type="ECO:0000313" key="3">
    <source>
        <dbReference type="EMBL" id="KAF9697831.1"/>
    </source>
</evidence>
<sequence length="750" mass="83249">MSKPENDSAVSPVKEPPLNVRIEEALNKGFHLEVLYRNHLNRSRLEPKITLTSSALASNDVHKVLLSDLRKTAGNALESKWSFCLINDATVQNEHSLGYYLSLFTSNVTQLLKLPDGPPEKDAGDLILEDLPTTYMLPTLTVLMTSAQSLTPSDGRDMQQAWLEKNQPDLKFAAMSELKTPTVPEDHKAEYITTEGWDTGRSFDVTGTGLLDCVIDMSMQDWRRVMLLNKLVYGSEIRGVRREDSDVTTPTGNSSLDIVNARVAAFNLKSGMPSKELQLPDFVEVMDSPTIKVTEVKSDLQSSLAKNAFSARAIEVMTGGGTPMISAAVSAGVAIESEKASGHLSGQKRTEYFATYNFPRVKLFLDEYTLEVSEDCELALEKLRTEKNMPALLEFQRRFGTIFATEIVLGGRLEATKFAKSEFVTDQEQEKDRLKASVGANFSSPQFFIGSKASTESQSGEDKSKLDLNSEAMLSWTAKGGNTILCTNPPRWAASVATFRNWRTIQQDEVLPLQTLLGRFPKFKDIPAVFQMILADYNGPAVAPSIPTHLLTQEWIENAKIRLLLDDAALYCGSGSQAQVAAPGEWLPQNSLFYIRDGNPGSTGERMMSGLRADYPLAFFFGEIKETLGPDYNSSFVDPSTGHWTREAGKSGKMRFSLRAADAGDKPWKPLPPSYLRSGDKVKLHYHGFDPVDPDDPEKRLFTEKTPPKQNQYPGLYNPRTRNFRFSTKDQALTGVDGYLDAVFTLMFVV</sequence>
<organism evidence="3 4">
    <name type="scientific">Ascochyta lentis</name>
    <dbReference type="NCBI Taxonomy" id="205686"/>
    <lineage>
        <taxon>Eukaryota</taxon>
        <taxon>Fungi</taxon>
        <taxon>Dikarya</taxon>
        <taxon>Ascomycota</taxon>
        <taxon>Pezizomycotina</taxon>
        <taxon>Dothideomycetes</taxon>
        <taxon>Pleosporomycetidae</taxon>
        <taxon>Pleosporales</taxon>
        <taxon>Pleosporineae</taxon>
        <taxon>Didymellaceae</taxon>
        <taxon>Ascochyta</taxon>
    </lineage>
</organism>
<dbReference type="Pfam" id="PF22693">
    <property type="entry name" value="MACPF_1"/>
    <property type="match status" value="1"/>
</dbReference>
<protein>
    <recommendedName>
        <fullName evidence="2">MACPF-like domain-containing protein</fullName>
    </recommendedName>
</protein>
<proteinExistence type="predicted"/>
<dbReference type="OrthoDB" id="3866630at2759"/>
<keyword evidence="4" id="KW-1185">Reference proteome</keyword>
<reference evidence="3" key="1">
    <citation type="submission" date="2018-12" db="EMBL/GenBank/DDBJ databases">
        <authorList>
            <person name="Syme R.A."/>
            <person name="Farfan-Caceres L."/>
            <person name="Lichtenzveig J."/>
        </authorList>
    </citation>
    <scope>NUCLEOTIDE SEQUENCE</scope>
    <source>
        <strain evidence="3">Al4</strain>
    </source>
</reference>
<dbReference type="EMBL" id="RZGK01000007">
    <property type="protein sequence ID" value="KAF9697831.1"/>
    <property type="molecule type" value="Genomic_DNA"/>
</dbReference>
<name>A0A8H7J649_9PLEO</name>
<feature type="compositionally biased region" description="Basic and acidic residues" evidence="1">
    <location>
        <begin position="697"/>
        <end position="707"/>
    </location>
</feature>
<feature type="domain" description="MACPF-like" evidence="2">
    <location>
        <begin position="285"/>
        <end position="517"/>
    </location>
</feature>
<evidence type="ECO:0000256" key="1">
    <source>
        <dbReference type="SAM" id="MobiDB-lite"/>
    </source>
</evidence>